<dbReference type="EMBL" id="MCFJ01000001">
    <property type="protein sequence ID" value="ORY72131.1"/>
    <property type="molecule type" value="Genomic_DNA"/>
</dbReference>
<keyword evidence="1" id="KW-1133">Transmembrane helix</keyword>
<accession>A0A1Y2EKS6</accession>
<name>A0A1Y2EKS6_9PEZI</name>
<dbReference type="InParanoid" id="A0A1Y2EKS6"/>
<dbReference type="GO" id="GO:0004497">
    <property type="term" value="F:monooxygenase activity"/>
    <property type="evidence" value="ECO:0007669"/>
    <property type="project" value="InterPro"/>
</dbReference>
<dbReference type="STRING" id="1141098.A0A1Y2EKS6"/>
<comment type="caution">
    <text evidence="2">The sequence shown here is derived from an EMBL/GenBank/DDBJ whole genome shotgun (WGS) entry which is preliminary data.</text>
</comment>
<dbReference type="GO" id="GO:0005506">
    <property type="term" value="F:iron ion binding"/>
    <property type="evidence" value="ECO:0007669"/>
    <property type="project" value="InterPro"/>
</dbReference>
<evidence type="ECO:0008006" key="4">
    <source>
        <dbReference type="Google" id="ProtNLM"/>
    </source>
</evidence>
<evidence type="ECO:0000256" key="1">
    <source>
        <dbReference type="SAM" id="Phobius"/>
    </source>
</evidence>
<protein>
    <recommendedName>
        <fullName evidence="4">Cytochrome P450</fullName>
    </recommendedName>
</protein>
<dbReference type="OrthoDB" id="1470350at2759"/>
<sequence>MSSSNPVNHLHDIILTPTAMTTAALFTGAIVVLIYLLYQCSLPKPIPGIPHNQTSLDSPLGDFPKMLQYMHEMGNSLCFCFSSHVQKHNSPITQILIRPFTRPMVLLADFRFLHRVAGPAIDVNASRLIELWKVKSGMAAGSPFSANVDVYQAALDAVFGFAFGKDFPHSATRPKLELLKGLDAESVERIRRKGEKGDDEPIEFSGAETDEVITATLDLAIMLGTGPSLLSPAIDIPEDLRRETSQLAKKEGKGRAWDPEDIGVFKPERWLVSAPKGHREQSGFEVEFDAAAGPQLSFSLGTRGYFGKRLAYLELRILITLIVWNFELLPCPKELSSYNSTLGITNKPNQCYVRLRKVDHTL</sequence>
<dbReference type="GeneID" id="63774142"/>
<organism evidence="2 3">
    <name type="scientific">Pseudomassariella vexata</name>
    <dbReference type="NCBI Taxonomy" id="1141098"/>
    <lineage>
        <taxon>Eukaryota</taxon>
        <taxon>Fungi</taxon>
        <taxon>Dikarya</taxon>
        <taxon>Ascomycota</taxon>
        <taxon>Pezizomycotina</taxon>
        <taxon>Sordariomycetes</taxon>
        <taxon>Xylariomycetidae</taxon>
        <taxon>Amphisphaeriales</taxon>
        <taxon>Pseudomassariaceae</taxon>
        <taxon>Pseudomassariella</taxon>
    </lineage>
</organism>
<evidence type="ECO:0000313" key="2">
    <source>
        <dbReference type="EMBL" id="ORY72131.1"/>
    </source>
</evidence>
<dbReference type="Gene3D" id="1.10.630.10">
    <property type="entry name" value="Cytochrome P450"/>
    <property type="match status" value="1"/>
</dbReference>
<evidence type="ECO:0000313" key="3">
    <source>
        <dbReference type="Proteomes" id="UP000193689"/>
    </source>
</evidence>
<dbReference type="AlphaFoldDB" id="A0A1Y2EKS6"/>
<keyword evidence="1" id="KW-0472">Membrane</keyword>
<feature type="transmembrane region" description="Helical" evidence="1">
    <location>
        <begin position="12"/>
        <end position="38"/>
    </location>
</feature>
<proteinExistence type="predicted"/>
<dbReference type="GO" id="GO:0016705">
    <property type="term" value="F:oxidoreductase activity, acting on paired donors, with incorporation or reduction of molecular oxygen"/>
    <property type="evidence" value="ECO:0007669"/>
    <property type="project" value="InterPro"/>
</dbReference>
<dbReference type="SUPFAM" id="SSF48264">
    <property type="entry name" value="Cytochrome P450"/>
    <property type="match status" value="1"/>
</dbReference>
<gene>
    <name evidence="2" type="ORF">BCR38DRAFT_405131</name>
</gene>
<reference evidence="2 3" key="1">
    <citation type="submission" date="2016-07" db="EMBL/GenBank/DDBJ databases">
        <title>Pervasive Adenine N6-methylation of Active Genes in Fungi.</title>
        <authorList>
            <consortium name="DOE Joint Genome Institute"/>
            <person name="Mondo S.J."/>
            <person name="Dannebaum R.O."/>
            <person name="Kuo R.C."/>
            <person name="Labutti K."/>
            <person name="Haridas S."/>
            <person name="Kuo A."/>
            <person name="Salamov A."/>
            <person name="Ahrendt S.R."/>
            <person name="Lipzen A."/>
            <person name="Sullivan W."/>
            <person name="Andreopoulos W.B."/>
            <person name="Clum A."/>
            <person name="Lindquist E."/>
            <person name="Daum C."/>
            <person name="Ramamoorthy G.K."/>
            <person name="Gryganskyi A."/>
            <person name="Culley D."/>
            <person name="Magnuson J.K."/>
            <person name="James T.Y."/>
            <person name="O'Malley M.A."/>
            <person name="Stajich J.E."/>
            <person name="Spatafora J.W."/>
            <person name="Visel A."/>
            <person name="Grigoriev I.V."/>
        </authorList>
    </citation>
    <scope>NUCLEOTIDE SEQUENCE [LARGE SCALE GENOMIC DNA]</scope>
    <source>
        <strain evidence="2 3">CBS 129021</strain>
    </source>
</reference>
<dbReference type="InterPro" id="IPR036396">
    <property type="entry name" value="Cyt_P450_sf"/>
</dbReference>
<dbReference type="Proteomes" id="UP000193689">
    <property type="component" value="Unassembled WGS sequence"/>
</dbReference>
<dbReference type="GO" id="GO:0020037">
    <property type="term" value="F:heme binding"/>
    <property type="evidence" value="ECO:0007669"/>
    <property type="project" value="InterPro"/>
</dbReference>
<keyword evidence="1" id="KW-0812">Transmembrane</keyword>
<dbReference type="Pfam" id="PF00067">
    <property type="entry name" value="p450"/>
    <property type="match status" value="1"/>
</dbReference>
<dbReference type="RefSeq" id="XP_040721723.1">
    <property type="nucleotide sequence ID" value="XM_040857930.1"/>
</dbReference>
<keyword evidence="3" id="KW-1185">Reference proteome</keyword>
<dbReference type="InterPro" id="IPR001128">
    <property type="entry name" value="Cyt_P450"/>
</dbReference>